<proteinExistence type="predicted"/>
<reference evidence="2" key="1">
    <citation type="submission" date="2021-03" db="EMBL/GenBank/DDBJ databases">
        <title>Leucobacter chromiisoli sp. nov., isolated from chromium-containing soil of chemical plant.</title>
        <authorList>
            <person name="Xu Z."/>
        </authorList>
    </citation>
    <scope>NUCLEOTIDE SEQUENCE</scope>
    <source>
        <strain evidence="2">A2</strain>
    </source>
</reference>
<feature type="region of interest" description="Disordered" evidence="1">
    <location>
        <begin position="69"/>
        <end position="114"/>
    </location>
</feature>
<evidence type="ECO:0008006" key="4">
    <source>
        <dbReference type="Google" id="ProtNLM"/>
    </source>
</evidence>
<evidence type="ECO:0000313" key="2">
    <source>
        <dbReference type="EMBL" id="MBO1806168.1"/>
    </source>
</evidence>
<keyword evidence="3" id="KW-1185">Reference proteome</keyword>
<dbReference type="Proteomes" id="UP000664398">
    <property type="component" value="Unassembled WGS sequence"/>
</dbReference>
<sequence length="478" mass="54812">MPRLPLNAAQLEVLTWVRDGAPDGVYDGYDHRIIARALHNRGLVEVKGHGKQWQVSMTEDGAYYVEHGEYPSEEKSPPPAVSVPAAAPAEPQGPAPKRPATKPRRPATRKPGPTDAMMAALLAAADNRIEIEYDERRRYEQLAKTAERFNKIPEGMQVTVESHWREKTAHVRLHPLPEWRMRVLDPVPVPASLRGASDVVKELRDREDFEIRSGEKNRALRLVQALVAEAELRGHKAKFIEPPPKDRWGYVQKHDRNQGHLMLVLGPDEYRLSIIQISKNVEHVLSKTEAKRAEQGLWVQKWDVVPTERLSIRIETHGVKFWGSEWKDTADRSLEDSLAQILQELELRHEAEERSREAAERARIERQRRWEIAREQAVLALADSHRAELLAQQAKVWKKAAEIREYAATVEDRASSDQDEDARRDALEWAQWARDYADRIDPLRQRLSLPEPPEATEKALQPFMGRWSAYGPESTYRG</sequence>
<feature type="region of interest" description="Disordered" evidence="1">
    <location>
        <begin position="445"/>
        <end position="478"/>
    </location>
</feature>
<name>A0A939RYY1_9MICO</name>
<gene>
    <name evidence="2" type="ORF">J4H91_12715</name>
</gene>
<protein>
    <recommendedName>
        <fullName evidence="4">PE-PGRS family protein</fullName>
    </recommendedName>
</protein>
<dbReference type="AlphaFoldDB" id="A0A939RYY1"/>
<evidence type="ECO:0000313" key="3">
    <source>
        <dbReference type="Proteomes" id="UP000664398"/>
    </source>
</evidence>
<organism evidence="2 3">
    <name type="scientific">Leucobacter ruminantium</name>
    <dbReference type="NCBI Taxonomy" id="1289170"/>
    <lineage>
        <taxon>Bacteria</taxon>
        <taxon>Bacillati</taxon>
        <taxon>Actinomycetota</taxon>
        <taxon>Actinomycetes</taxon>
        <taxon>Micrococcales</taxon>
        <taxon>Microbacteriaceae</taxon>
        <taxon>Leucobacter</taxon>
    </lineage>
</organism>
<evidence type="ECO:0000256" key="1">
    <source>
        <dbReference type="SAM" id="MobiDB-lite"/>
    </source>
</evidence>
<comment type="caution">
    <text evidence="2">The sequence shown here is derived from an EMBL/GenBank/DDBJ whole genome shotgun (WGS) entry which is preliminary data.</text>
</comment>
<accession>A0A939RYY1</accession>
<dbReference type="EMBL" id="JAGDYL010000025">
    <property type="protein sequence ID" value="MBO1806168.1"/>
    <property type="molecule type" value="Genomic_DNA"/>
</dbReference>
<feature type="compositionally biased region" description="Basic residues" evidence="1">
    <location>
        <begin position="99"/>
        <end position="108"/>
    </location>
</feature>
<dbReference type="RefSeq" id="WP_208046633.1">
    <property type="nucleotide sequence ID" value="NZ_JAGDYL010000025.1"/>
</dbReference>